<sequence>MFLTAISGSTQVSLYPKAHRGISSDQMVQVATINTQHWLFIPGSYFLVLTPSNQLDVLYFCFVDASNLHSVRQALETDAVVHASTPLQNAQDVQERIVILHRGQTPFLDKVWHAQQAGAFGVVNIDTGGVCTGTFDGNCVLGSSKALGNGFGHTDRHDRWYEIWIPYILITNAAAASLLPGCDVERLNWTLPIYIISQGRLYATTASGLALYFQALSHSAKVARYVTLAFMQTFIWTREEHAQFIQTLELYGGESSAAEWQRMQNLIPTRSMDEIKLYAAHYLHHLLRIQTASSKTSSQGSFPLSYRSHGLTPKPCILSPLTSSWTFEDDKKLETAISECKKKDKSVQWTRIASALPEKSGKELRQRFDNLVHDVVQIERGVGIASMPGNRVNVAAKMKRESSDGPVSSKPLEYSIALLPSPIQHDVRRGSLPHSENKSSEAELWTHETENEKLVPKTLTPCGPFTPRFWKDFVLSEEFRMLVCPNTAETEPSMIQTSHHNVKNFSF</sequence>
<feature type="domain" description="Myb-like" evidence="5">
    <location>
        <begin position="236"/>
        <end position="283"/>
    </location>
</feature>
<dbReference type="SUPFAM" id="SSF52025">
    <property type="entry name" value="PA domain"/>
    <property type="match status" value="1"/>
</dbReference>
<dbReference type="PROSITE" id="PS50090">
    <property type="entry name" value="MYB_LIKE"/>
    <property type="match status" value="2"/>
</dbReference>
<keyword evidence="3" id="KW-0539">Nucleus</keyword>
<evidence type="ECO:0000256" key="3">
    <source>
        <dbReference type="ARBA" id="ARBA00023242"/>
    </source>
</evidence>
<dbReference type="InterPro" id="IPR044636">
    <property type="entry name" value="RADIALIS-like"/>
</dbReference>
<dbReference type="InterPro" id="IPR046450">
    <property type="entry name" value="PA_dom_sf"/>
</dbReference>
<dbReference type="InterPro" id="IPR009057">
    <property type="entry name" value="Homeodomain-like_sf"/>
</dbReference>
<evidence type="ECO:0000256" key="2">
    <source>
        <dbReference type="ARBA" id="ARBA00023163"/>
    </source>
</evidence>
<proteinExistence type="predicted"/>
<accession>F0WZ04</accession>
<evidence type="ECO:0000256" key="1">
    <source>
        <dbReference type="ARBA" id="ARBA00023015"/>
    </source>
</evidence>
<dbReference type="CDD" id="cd00538">
    <property type="entry name" value="PA"/>
    <property type="match status" value="1"/>
</dbReference>
<keyword evidence="1" id="KW-0805">Transcription regulation</keyword>
<dbReference type="InterPro" id="IPR003137">
    <property type="entry name" value="PA_domain"/>
</dbReference>
<dbReference type="EMBL" id="FR824449">
    <property type="protein sequence ID" value="CCA26718.1"/>
    <property type="molecule type" value="Genomic_DNA"/>
</dbReference>
<dbReference type="PANTHER" id="PTHR43952:SF75">
    <property type="entry name" value="PROTEIN RADIALIS-LIKE 6"/>
    <property type="match status" value="1"/>
</dbReference>
<dbReference type="CDD" id="cd00167">
    <property type="entry name" value="SANT"/>
    <property type="match status" value="2"/>
</dbReference>
<dbReference type="GO" id="GO:0003700">
    <property type="term" value="F:DNA-binding transcription factor activity"/>
    <property type="evidence" value="ECO:0007669"/>
    <property type="project" value="InterPro"/>
</dbReference>
<evidence type="ECO:0000313" key="6">
    <source>
        <dbReference type="EMBL" id="CCA26718.1"/>
    </source>
</evidence>
<dbReference type="Pfam" id="PF02225">
    <property type="entry name" value="PA"/>
    <property type="match status" value="1"/>
</dbReference>
<dbReference type="PANTHER" id="PTHR43952">
    <property type="entry name" value="MYB FAMILY TRANSCRIPTION FACTOR-RELATED"/>
    <property type="match status" value="1"/>
</dbReference>
<reference evidence="6" key="1">
    <citation type="journal article" date="2011" name="PLoS Biol.">
        <title>Gene gain and loss during evolution of obligate parasitism in the white rust pathogen of Arabidopsis thaliana.</title>
        <authorList>
            <person name="Kemen E."/>
            <person name="Gardiner A."/>
            <person name="Schultz-Larsen T."/>
            <person name="Kemen A.C."/>
            <person name="Balmuth A.L."/>
            <person name="Robert-Seilaniantz A."/>
            <person name="Bailey K."/>
            <person name="Holub E."/>
            <person name="Studholme D.J."/>
            <person name="Maclean D."/>
            <person name="Jones J.D."/>
        </authorList>
    </citation>
    <scope>NUCLEOTIDE SEQUENCE</scope>
</reference>
<name>F0WZ04_9STRA</name>
<dbReference type="InterPro" id="IPR001005">
    <property type="entry name" value="SANT/Myb"/>
</dbReference>
<gene>
    <name evidence="6" type="primary">AlNc14C406G11414</name>
    <name evidence="6" type="ORF">ALNC14_128620</name>
</gene>
<dbReference type="SUPFAM" id="SSF46689">
    <property type="entry name" value="Homeodomain-like"/>
    <property type="match status" value="2"/>
</dbReference>
<reference evidence="6" key="2">
    <citation type="submission" date="2011-02" db="EMBL/GenBank/DDBJ databases">
        <authorList>
            <person name="MacLean D."/>
        </authorList>
    </citation>
    <scope>NUCLEOTIDE SEQUENCE</scope>
</reference>
<feature type="region of interest" description="Disordered" evidence="4">
    <location>
        <begin position="427"/>
        <end position="448"/>
    </location>
</feature>
<organism evidence="6">
    <name type="scientific">Albugo laibachii Nc14</name>
    <dbReference type="NCBI Taxonomy" id="890382"/>
    <lineage>
        <taxon>Eukaryota</taxon>
        <taxon>Sar</taxon>
        <taxon>Stramenopiles</taxon>
        <taxon>Oomycota</taxon>
        <taxon>Peronosporomycetes</taxon>
        <taxon>Albuginales</taxon>
        <taxon>Albuginaceae</taxon>
        <taxon>Albugo</taxon>
    </lineage>
</organism>
<dbReference type="SMART" id="SM00717">
    <property type="entry name" value="SANT"/>
    <property type="match status" value="2"/>
</dbReference>
<dbReference type="AlphaFoldDB" id="F0WZ04"/>
<dbReference type="Gene3D" id="1.10.10.60">
    <property type="entry name" value="Homeodomain-like"/>
    <property type="match status" value="2"/>
</dbReference>
<feature type="domain" description="Myb-like" evidence="5">
    <location>
        <begin position="323"/>
        <end position="372"/>
    </location>
</feature>
<dbReference type="HOGENOM" id="CLU_574165_0_0_1"/>
<protein>
    <submittedName>
        <fullName evidence="6">Uncharacterized protein AlNc14C406G11414</fullName>
    </submittedName>
</protein>
<keyword evidence="2" id="KW-0804">Transcription</keyword>
<evidence type="ECO:0000259" key="5">
    <source>
        <dbReference type="PROSITE" id="PS50090"/>
    </source>
</evidence>
<evidence type="ECO:0000256" key="4">
    <source>
        <dbReference type="SAM" id="MobiDB-lite"/>
    </source>
</evidence>
<dbReference type="Pfam" id="PF00249">
    <property type="entry name" value="Myb_DNA-binding"/>
    <property type="match status" value="2"/>
</dbReference>
<dbReference type="Gene3D" id="3.50.30.30">
    <property type="match status" value="1"/>
</dbReference>